<evidence type="ECO:0000313" key="2">
    <source>
        <dbReference type="Proteomes" id="UP000595001"/>
    </source>
</evidence>
<sequence length="177" mass="18897">MNRRELLVATCASMAGVAGCSSDATGPGTSTVTPTLLSKYDCPPHDSYSEAAVCSHTVETGSASASLRPSQTTVDASTGTVELTLHNESSTELEFNPYQWSIMKRSSAGWYPIEKRSSGNGQLTLSPGETHTWTFGEVVDFINEEATVDTGTYTAGINVPNPNGPDWIRCIALFRLV</sequence>
<keyword evidence="2" id="KW-1185">Reference proteome</keyword>
<gene>
    <name evidence="1" type="ORF">I7X12_07355</name>
</gene>
<dbReference type="AlphaFoldDB" id="A0A7T3G174"/>
<dbReference type="RefSeq" id="WP_198063191.1">
    <property type="nucleotide sequence ID" value="NZ_CP065856.1"/>
</dbReference>
<dbReference type="KEGG" id="hlt:I7X12_07355"/>
<dbReference type="EMBL" id="CP065856">
    <property type="protein sequence ID" value="QPV64421.1"/>
    <property type="molecule type" value="Genomic_DNA"/>
</dbReference>
<dbReference type="OrthoDB" id="168022at2157"/>
<dbReference type="GeneID" id="60588298"/>
<accession>A0A7T3G174</accession>
<organism evidence="1 2">
    <name type="scientific">Halosimplex litoreum</name>
    <dbReference type="NCBI Taxonomy" id="1198301"/>
    <lineage>
        <taxon>Archaea</taxon>
        <taxon>Methanobacteriati</taxon>
        <taxon>Methanobacteriota</taxon>
        <taxon>Stenosarchaea group</taxon>
        <taxon>Halobacteria</taxon>
        <taxon>Halobacteriales</taxon>
        <taxon>Haloarculaceae</taxon>
        <taxon>Halosimplex</taxon>
    </lineage>
</organism>
<evidence type="ECO:0000313" key="1">
    <source>
        <dbReference type="EMBL" id="QPV64421.1"/>
    </source>
</evidence>
<dbReference type="Proteomes" id="UP000595001">
    <property type="component" value="Chromosome"/>
</dbReference>
<name>A0A7T3G174_9EURY</name>
<protein>
    <submittedName>
        <fullName evidence="1">Uncharacterized protein</fullName>
    </submittedName>
</protein>
<dbReference type="PROSITE" id="PS51257">
    <property type="entry name" value="PROKAR_LIPOPROTEIN"/>
    <property type="match status" value="1"/>
</dbReference>
<reference evidence="1 2" key="1">
    <citation type="submission" date="2020-12" db="EMBL/GenBank/DDBJ databases">
        <title>Halosimplex halophilum sp. nov. and Halosimplex salinum sp. nov., two new members of the genus Halosimplex.</title>
        <authorList>
            <person name="Cui H.L."/>
        </authorList>
    </citation>
    <scope>NUCLEOTIDE SEQUENCE [LARGE SCALE GENOMIC DNA]</scope>
    <source>
        <strain evidence="1 2">YGH94</strain>
    </source>
</reference>
<proteinExistence type="predicted"/>